<organism evidence="1">
    <name type="scientific">Euplotes aediculatus</name>
    <name type="common">Ciliate</name>
    <dbReference type="NCBI Taxonomy" id="5940"/>
    <lineage>
        <taxon>Eukaryota</taxon>
        <taxon>Sar</taxon>
        <taxon>Alveolata</taxon>
        <taxon>Ciliophora</taxon>
        <taxon>Intramacronucleata</taxon>
        <taxon>Spirotrichea</taxon>
        <taxon>Hypotrichia</taxon>
        <taxon>Euplotida</taxon>
        <taxon>Euplotidae</taxon>
        <taxon>Euplotes</taxon>
    </lineage>
</organism>
<sequence length="88" mass="10267">MGTTSSVQVDETTSWSKKYGCNHYDNNTFILELKWKIIPIKSEESCITQKKILKMNGRVIIVDPTEQKRGLFDHIQEVIQVKPIFYFS</sequence>
<dbReference type="EMBL" id="DQ345313">
    <property type="protein sequence ID" value="ABE28395.1"/>
    <property type="molecule type" value="Genomic_DNA"/>
</dbReference>
<evidence type="ECO:0000313" key="1">
    <source>
        <dbReference type="EMBL" id="ABE28395.1"/>
    </source>
</evidence>
<reference evidence="1" key="1">
    <citation type="submission" date="2005-12" db="EMBL/GenBank/DDBJ databases">
        <authorList>
            <person name="Liang X."/>
            <person name="Lv J."/>
            <person name="Zhang X."/>
            <person name="Qin P."/>
            <person name="Yang T."/>
        </authorList>
    </citation>
    <scope>NUCLEOTIDE SEQUENCE</scope>
</reference>
<protein>
    <submittedName>
        <fullName evidence="1">Em1-tg22A</fullName>
    </submittedName>
</protein>
<accession>Q1PPX0</accession>
<proteinExistence type="predicted"/>
<dbReference type="AlphaFoldDB" id="Q1PPX0"/>
<gene>
    <name evidence="1" type="primary">em1-tg22A</name>
</gene>
<name>Q1PPX0_EUPAE</name>